<dbReference type="RefSeq" id="WP_048704441.1">
    <property type="nucleotide sequence ID" value="NZ_CP012034.1"/>
</dbReference>
<sequence>MDWEKTSLKVEFINEKNYKNGKMTRTFNNIVPNPTSEQIELFIEGILLLTKGDTLGNTEILTHNKYISK</sequence>
<proteinExistence type="predicted"/>
<dbReference type="InterPro" id="IPR012454">
    <property type="entry name" value="DUF1659"/>
</dbReference>
<organism evidence="2 3">
    <name type="scientific">Companilactobacillus ginsenosidimutans</name>
    <dbReference type="NCBI Taxonomy" id="1007676"/>
    <lineage>
        <taxon>Bacteria</taxon>
        <taxon>Bacillati</taxon>
        <taxon>Bacillota</taxon>
        <taxon>Bacilli</taxon>
        <taxon>Lactobacillales</taxon>
        <taxon>Lactobacillaceae</taxon>
        <taxon>Companilactobacillus</taxon>
    </lineage>
</organism>
<keyword evidence="3" id="KW-1185">Reference proteome</keyword>
<accession>A0A0H4QKK9</accession>
<dbReference type="KEGG" id="lgn:ABM34_06670"/>
<dbReference type="Pfam" id="PF07872">
    <property type="entry name" value="DUF1659"/>
    <property type="match status" value="1"/>
</dbReference>
<reference evidence="3" key="1">
    <citation type="submission" date="2015-07" db="EMBL/GenBank/DDBJ databases">
        <title>Lactobacillus ginsenosidimutans/EMML 3141/ whole genome sequencing.</title>
        <authorList>
            <person name="Kim M.K."/>
            <person name="Im W.-T."/>
            <person name="Srinivasan S."/>
            <person name="Lee J.-J."/>
        </authorList>
    </citation>
    <scope>NUCLEOTIDE SEQUENCE [LARGE SCALE GENOMIC DNA]</scope>
    <source>
        <strain evidence="3">EMML 3041</strain>
    </source>
</reference>
<name>A0A0H4QKK9_9LACO</name>
<feature type="domain" description="DUF1659" evidence="1">
    <location>
        <begin position="3"/>
        <end position="52"/>
    </location>
</feature>
<evidence type="ECO:0000313" key="3">
    <source>
        <dbReference type="Proteomes" id="UP000036106"/>
    </source>
</evidence>
<evidence type="ECO:0000313" key="2">
    <source>
        <dbReference type="EMBL" id="AKP67253.1"/>
    </source>
</evidence>
<dbReference type="AlphaFoldDB" id="A0A0H4QKK9"/>
<dbReference type="OrthoDB" id="2321883at2"/>
<dbReference type="Proteomes" id="UP000036106">
    <property type="component" value="Chromosome"/>
</dbReference>
<dbReference type="PATRIC" id="fig|1007676.4.peg.1327"/>
<evidence type="ECO:0000259" key="1">
    <source>
        <dbReference type="Pfam" id="PF07872"/>
    </source>
</evidence>
<gene>
    <name evidence="2" type="ORF">ABM34_06670</name>
</gene>
<protein>
    <recommendedName>
        <fullName evidence="1">DUF1659 domain-containing protein</fullName>
    </recommendedName>
</protein>
<dbReference type="EMBL" id="CP012034">
    <property type="protein sequence ID" value="AKP67253.1"/>
    <property type="molecule type" value="Genomic_DNA"/>
</dbReference>